<organism evidence="3 4">
    <name type="scientific">Marinihelvus fidelis</name>
    <dbReference type="NCBI Taxonomy" id="2613842"/>
    <lineage>
        <taxon>Bacteria</taxon>
        <taxon>Pseudomonadati</taxon>
        <taxon>Pseudomonadota</taxon>
        <taxon>Gammaproteobacteria</taxon>
        <taxon>Chromatiales</taxon>
        <taxon>Wenzhouxiangellaceae</taxon>
        <taxon>Marinihelvus</taxon>
    </lineage>
</organism>
<dbReference type="InterPro" id="IPR011517">
    <property type="entry name" value="RNA_pol_sigma70_ECF-like"/>
</dbReference>
<name>A0A5N0TA57_9GAMM</name>
<dbReference type="SUPFAM" id="SSF88659">
    <property type="entry name" value="Sigma3 and sigma4 domains of RNA polymerase sigma factors"/>
    <property type="match status" value="1"/>
</dbReference>
<dbReference type="InterPro" id="IPR053812">
    <property type="entry name" value="HTH_Sigma70_ECF-like"/>
</dbReference>
<protein>
    <recommendedName>
        <fullName evidence="2">RNA polymerase sigma-70 ECF-like HTH domain-containing protein</fullName>
    </recommendedName>
</protein>
<evidence type="ECO:0000256" key="1">
    <source>
        <dbReference type="SAM" id="MobiDB-lite"/>
    </source>
</evidence>
<evidence type="ECO:0000259" key="2">
    <source>
        <dbReference type="Pfam" id="PF07638"/>
    </source>
</evidence>
<feature type="region of interest" description="Disordered" evidence="1">
    <location>
        <begin position="1"/>
        <end position="32"/>
    </location>
</feature>
<dbReference type="EMBL" id="VYXP01000005">
    <property type="protein sequence ID" value="KAA9131568.1"/>
    <property type="molecule type" value="Genomic_DNA"/>
</dbReference>
<dbReference type="InterPro" id="IPR036388">
    <property type="entry name" value="WH-like_DNA-bd_sf"/>
</dbReference>
<gene>
    <name evidence="3" type="ORF">F3N42_09635</name>
</gene>
<dbReference type="NCBIfam" id="TIGR02999">
    <property type="entry name" value="Sig-70_X6"/>
    <property type="match status" value="1"/>
</dbReference>
<comment type="caution">
    <text evidence="3">The sequence shown here is derived from an EMBL/GenBank/DDBJ whole genome shotgun (WGS) entry which is preliminary data.</text>
</comment>
<accession>A0A5N0TA57</accession>
<sequence length="321" mass="34764">MPPRPISSPSTQRSMTLPVRAPRPLASPENSRTAWASGWSSALSASSAASRAFSSVAQPASRARESARASVSCPGLARISSSRACALVQRCDSSGFNAHLQPCHCKMNSSSDSKRCQGPRGEQGMTDEAADIAPGETAPITLWLVAARSGDDVSIDHLYEAIYPLLHRMAMARPGVRPDGTLQPTAVVNELFLKLDGSSAFDATDRQHFFATCARAMRFIVADAARRALAEKRGGDVRQLTLVTSLAAAPDRAQELLEIDEALSDLDQLDSRLRELVELKFFGGLTHDEIGALHQRSGRSIKRDWVRARAFLVARSRRFPA</sequence>
<keyword evidence="4" id="KW-1185">Reference proteome</keyword>
<evidence type="ECO:0000313" key="4">
    <source>
        <dbReference type="Proteomes" id="UP000325372"/>
    </source>
</evidence>
<evidence type="ECO:0000313" key="3">
    <source>
        <dbReference type="EMBL" id="KAA9131568.1"/>
    </source>
</evidence>
<proteinExistence type="predicted"/>
<dbReference type="Proteomes" id="UP000325372">
    <property type="component" value="Unassembled WGS sequence"/>
</dbReference>
<dbReference type="InterPro" id="IPR013324">
    <property type="entry name" value="RNA_pol_sigma_r3/r4-like"/>
</dbReference>
<dbReference type="AlphaFoldDB" id="A0A5N0TA57"/>
<dbReference type="Pfam" id="PF07638">
    <property type="entry name" value="Sigma70_ECF"/>
    <property type="match status" value="1"/>
</dbReference>
<reference evidence="3 4" key="1">
    <citation type="submission" date="2019-09" db="EMBL/GenBank/DDBJ databases">
        <title>Wenzhouxiangella sp. Genome sequencing and assembly.</title>
        <authorList>
            <person name="Zhang R."/>
        </authorList>
    </citation>
    <scope>NUCLEOTIDE SEQUENCE [LARGE SCALE GENOMIC DNA]</scope>
    <source>
        <strain evidence="3 4">W260</strain>
    </source>
</reference>
<dbReference type="Gene3D" id="1.10.10.10">
    <property type="entry name" value="Winged helix-like DNA-binding domain superfamily/Winged helix DNA-binding domain"/>
    <property type="match status" value="1"/>
</dbReference>
<feature type="domain" description="RNA polymerase sigma-70 ECF-like HTH" evidence="2">
    <location>
        <begin position="140"/>
        <end position="313"/>
    </location>
</feature>